<feature type="region of interest" description="Disordered" evidence="1">
    <location>
        <begin position="428"/>
        <end position="485"/>
    </location>
</feature>
<dbReference type="Proteomes" id="UP001212997">
    <property type="component" value="Unassembled WGS sequence"/>
</dbReference>
<feature type="compositionally biased region" description="Polar residues" evidence="1">
    <location>
        <begin position="428"/>
        <end position="443"/>
    </location>
</feature>
<accession>A0AAD5YA30</accession>
<dbReference type="EMBL" id="JANAWD010000967">
    <property type="protein sequence ID" value="KAJ3474860.1"/>
    <property type="molecule type" value="Genomic_DNA"/>
</dbReference>
<reference evidence="2" key="1">
    <citation type="submission" date="2022-07" db="EMBL/GenBank/DDBJ databases">
        <title>Genome Sequence of Physisporinus lineatus.</title>
        <authorList>
            <person name="Buettner E."/>
        </authorList>
    </citation>
    <scope>NUCLEOTIDE SEQUENCE</scope>
    <source>
        <strain evidence="2">VT162</strain>
    </source>
</reference>
<evidence type="ECO:0000256" key="1">
    <source>
        <dbReference type="SAM" id="MobiDB-lite"/>
    </source>
</evidence>
<evidence type="ECO:0000313" key="3">
    <source>
        <dbReference type="Proteomes" id="UP001212997"/>
    </source>
</evidence>
<keyword evidence="3" id="KW-1185">Reference proteome</keyword>
<name>A0AAD5YA30_9APHY</name>
<sequence>MDPRNQKERAMSPSSLVPALPVIPSSRSILSVLPQHSLTPQETSIQRYQRSSIVDFELASVSNLITDRPSSPIQTPSGLRVLQCSSSSAFEGTDFHPSSKKGKSGLVYHDQMDPLQPWHLRCKQQLPLRHTCYDGIVGAQTDDGQWVLTSPNVAFVPQPVLDRIRVEVKSDGRCGIADPIQWPQLFSKVYCHYALILHRPSDPNDPRQPIWWKPTQQDFVPVHASAVSYLGTLAYQPLKRLERLVEQMSTRIMLYTSRRGGTPTYINFCDLSMRAACNCLSFPSTYRDLVVQVVNVQRYWLESEAWLEYMENYQQKILSPPISSPSLAKECFMGTYTADPVVAFKLFSAGIPVWLIRSPIAITNEIAIEQVVLLTCPADIVVSHEGFGQLVYSGQVGEHHHAAINKGGHTYMDIPKIFLSKDNINPVANTNPSAPSQPTQLVPSSSSQSIISQSSSRNVNKATARSRTRSSHEPYRRDKRPSRATAAQAAVSQRDKFIEENHPLFPPRIPIWTESLAQVDRKVSALGKIDYFVPEPALLVGPSIRPTKPSYFRNWLRGREPWLHIITHSKYEQPPIHQQGWRDYLNHQNLDEAAHGTTHTARQKAVVLSLFKALSVDEDLEVGHEVEFYGRPFPLDSLDVQLCREVVWEVFEMGFRLELWALDKHICRPPSRSLYEQQIFEYERLTLISRVFGDSGHIRVATLPTGNHGLAATDLAARIVALEAFRRVLIRWPGAPAPLVATSISVNLPDRKVEEMERLAVTFYLDQFYIYSSRAAIVPHRFPL</sequence>
<protein>
    <submittedName>
        <fullName evidence="2">Uncharacterized protein</fullName>
    </submittedName>
</protein>
<comment type="caution">
    <text evidence="2">The sequence shown here is derived from an EMBL/GenBank/DDBJ whole genome shotgun (WGS) entry which is preliminary data.</text>
</comment>
<proteinExistence type="predicted"/>
<evidence type="ECO:0000313" key="2">
    <source>
        <dbReference type="EMBL" id="KAJ3474860.1"/>
    </source>
</evidence>
<dbReference type="AlphaFoldDB" id="A0AAD5YA30"/>
<gene>
    <name evidence="2" type="ORF">NLI96_g12214</name>
</gene>
<organism evidence="2 3">
    <name type="scientific">Meripilus lineatus</name>
    <dbReference type="NCBI Taxonomy" id="2056292"/>
    <lineage>
        <taxon>Eukaryota</taxon>
        <taxon>Fungi</taxon>
        <taxon>Dikarya</taxon>
        <taxon>Basidiomycota</taxon>
        <taxon>Agaricomycotina</taxon>
        <taxon>Agaricomycetes</taxon>
        <taxon>Polyporales</taxon>
        <taxon>Meripilaceae</taxon>
        <taxon>Meripilus</taxon>
    </lineage>
</organism>
<feature type="compositionally biased region" description="Low complexity" evidence="1">
    <location>
        <begin position="444"/>
        <end position="456"/>
    </location>
</feature>